<gene>
    <name evidence="1" type="ORF">TNCT_536021</name>
</gene>
<name>A0A8X6J9X1_TRICU</name>
<proteinExistence type="predicted"/>
<organism evidence="1 2">
    <name type="scientific">Trichonephila clavata</name>
    <name type="common">Joro spider</name>
    <name type="synonym">Nephila clavata</name>
    <dbReference type="NCBI Taxonomy" id="2740835"/>
    <lineage>
        <taxon>Eukaryota</taxon>
        <taxon>Metazoa</taxon>
        <taxon>Ecdysozoa</taxon>
        <taxon>Arthropoda</taxon>
        <taxon>Chelicerata</taxon>
        <taxon>Arachnida</taxon>
        <taxon>Araneae</taxon>
        <taxon>Araneomorphae</taxon>
        <taxon>Entelegynae</taxon>
        <taxon>Araneoidea</taxon>
        <taxon>Nephilidae</taxon>
        <taxon>Trichonephila</taxon>
    </lineage>
</organism>
<evidence type="ECO:0000313" key="1">
    <source>
        <dbReference type="EMBL" id="GFR26760.1"/>
    </source>
</evidence>
<dbReference type="EMBL" id="BMAO01038737">
    <property type="protein sequence ID" value="GFR26760.1"/>
    <property type="molecule type" value="Genomic_DNA"/>
</dbReference>
<accession>A0A8X6J9X1</accession>
<dbReference type="AlphaFoldDB" id="A0A8X6J9X1"/>
<evidence type="ECO:0000313" key="2">
    <source>
        <dbReference type="Proteomes" id="UP000887116"/>
    </source>
</evidence>
<sequence length="113" mass="13248">MIAHMPPWNAPVRNRAHVRPRFSFVLSTPVELAEYAIGHNTMGSRQFALWHLHTFMYLRWTESKLWEDIIKVWQLLIEGLSMDQSVLEIIVSNNKLNSLVLFPPSFSFFVAFM</sequence>
<keyword evidence="2" id="KW-1185">Reference proteome</keyword>
<dbReference type="Proteomes" id="UP000887116">
    <property type="component" value="Unassembled WGS sequence"/>
</dbReference>
<comment type="caution">
    <text evidence="1">The sequence shown here is derived from an EMBL/GenBank/DDBJ whole genome shotgun (WGS) entry which is preliminary data.</text>
</comment>
<protein>
    <submittedName>
        <fullName evidence="1">Uncharacterized protein</fullName>
    </submittedName>
</protein>
<reference evidence="1" key="1">
    <citation type="submission" date="2020-07" db="EMBL/GenBank/DDBJ databases">
        <title>Multicomponent nature underlies the extraordinary mechanical properties of spider dragline silk.</title>
        <authorList>
            <person name="Kono N."/>
            <person name="Nakamura H."/>
            <person name="Mori M."/>
            <person name="Yoshida Y."/>
            <person name="Ohtoshi R."/>
            <person name="Malay A.D."/>
            <person name="Moran D.A.P."/>
            <person name="Tomita M."/>
            <person name="Numata K."/>
            <person name="Arakawa K."/>
        </authorList>
    </citation>
    <scope>NUCLEOTIDE SEQUENCE</scope>
</reference>